<reference evidence="2" key="1">
    <citation type="journal article" date="2019" name="bioRxiv">
        <title>The Genome of the Zebra Mussel, Dreissena polymorpha: A Resource for Invasive Species Research.</title>
        <authorList>
            <person name="McCartney M.A."/>
            <person name="Auch B."/>
            <person name="Kono T."/>
            <person name="Mallez S."/>
            <person name="Zhang Y."/>
            <person name="Obille A."/>
            <person name="Becker A."/>
            <person name="Abrahante J.E."/>
            <person name="Garbe J."/>
            <person name="Badalamenti J.P."/>
            <person name="Herman A."/>
            <person name="Mangelson H."/>
            <person name="Liachko I."/>
            <person name="Sullivan S."/>
            <person name="Sone E.D."/>
            <person name="Koren S."/>
            <person name="Silverstein K.A.T."/>
            <person name="Beckman K.B."/>
            <person name="Gohl D.M."/>
        </authorList>
    </citation>
    <scope>NUCLEOTIDE SEQUENCE</scope>
    <source>
        <strain evidence="2">Duluth1</strain>
        <tissue evidence="2">Whole animal</tissue>
    </source>
</reference>
<dbReference type="Proteomes" id="UP000828390">
    <property type="component" value="Unassembled WGS sequence"/>
</dbReference>
<evidence type="ECO:0000313" key="2">
    <source>
        <dbReference type="EMBL" id="KAH3707832.1"/>
    </source>
</evidence>
<proteinExistence type="predicted"/>
<dbReference type="EMBL" id="JAIWYP010000014">
    <property type="protein sequence ID" value="KAH3707832.1"/>
    <property type="molecule type" value="Genomic_DNA"/>
</dbReference>
<feature type="region of interest" description="Disordered" evidence="1">
    <location>
        <begin position="1"/>
        <end position="37"/>
    </location>
</feature>
<evidence type="ECO:0000256" key="1">
    <source>
        <dbReference type="SAM" id="MobiDB-lite"/>
    </source>
</evidence>
<gene>
    <name evidence="2" type="ORF">DPMN_067248</name>
</gene>
<organism evidence="2 3">
    <name type="scientific">Dreissena polymorpha</name>
    <name type="common">Zebra mussel</name>
    <name type="synonym">Mytilus polymorpha</name>
    <dbReference type="NCBI Taxonomy" id="45954"/>
    <lineage>
        <taxon>Eukaryota</taxon>
        <taxon>Metazoa</taxon>
        <taxon>Spiralia</taxon>
        <taxon>Lophotrochozoa</taxon>
        <taxon>Mollusca</taxon>
        <taxon>Bivalvia</taxon>
        <taxon>Autobranchia</taxon>
        <taxon>Heteroconchia</taxon>
        <taxon>Euheterodonta</taxon>
        <taxon>Imparidentia</taxon>
        <taxon>Neoheterodontei</taxon>
        <taxon>Myida</taxon>
        <taxon>Dreissenoidea</taxon>
        <taxon>Dreissenidae</taxon>
        <taxon>Dreissena</taxon>
    </lineage>
</organism>
<name>A0A9D3YZY2_DREPO</name>
<reference evidence="2" key="2">
    <citation type="submission" date="2020-11" db="EMBL/GenBank/DDBJ databases">
        <authorList>
            <person name="McCartney M.A."/>
            <person name="Auch B."/>
            <person name="Kono T."/>
            <person name="Mallez S."/>
            <person name="Becker A."/>
            <person name="Gohl D.M."/>
            <person name="Silverstein K.A.T."/>
            <person name="Koren S."/>
            <person name="Bechman K.B."/>
            <person name="Herman A."/>
            <person name="Abrahante J.E."/>
            <person name="Garbe J."/>
        </authorList>
    </citation>
    <scope>NUCLEOTIDE SEQUENCE</scope>
    <source>
        <strain evidence="2">Duluth1</strain>
        <tissue evidence="2">Whole animal</tissue>
    </source>
</reference>
<keyword evidence="3" id="KW-1185">Reference proteome</keyword>
<comment type="caution">
    <text evidence="2">The sequence shown here is derived from an EMBL/GenBank/DDBJ whole genome shotgun (WGS) entry which is preliminary data.</text>
</comment>
<protein>
    <submittedName>
        <fullName evidence="2">Uncharacterized protein</fullName>
    </submittedName>
</protein>
<dbReference type="AlphaFoldDB" id="A0A9D3YZY2"/>
<evidence type="ECO:0000313" key="3">
    <source>
        <dbReference type="Proteomes" id="UP000828390"/>
    </source>
</evidence>
<feature type="compositionally biased region" description="Polar residues" evidence="1">
    <location>
        <begin position="1"/>
        <end position="21"/>
    </location>
</feature>
<accession>A0A9D3YZY2</accession>
<sequence>MTTWSSSMDQTTPIHPSGNSAEQRHQRDLSRGRTLSVLSSLQTPALVQGVSI</sequence>
<feature type="compositionally biased region" description="Basic and acidic residues" evidence="1">
    <location>
        <begin position="22"/>
        <end position="31"/>
    </location>
</feature>